<dbReference type="AlphaFoldDB" id="A0A835D1C0"/>
<keyword evidence="3" id="KW-1185">Reference proteome</keyword>
<dbReference type="OMA" id="YLATVIY"/>
<proteinExistence type="predicted"/>
<evidence type="ECO:0000313" key="2">
    <source>
        <dbReference type="EMBL" id="KAF8380052.1"/>
    </source>
</evidence>
<dbReference type="OrthoDB" id="1938945at2759"/>
<evidence type="ECO:0000313" key="3">
    <source>
        <dbReference type="Proteomes" id="UP000655225"/>
    </source>
</evidence>
<gene>
    <name evidence="2" type="ORF">HHK36_027522</name>
</gene>
<dbReference type="PANTHER" id="PTHR34837:SF1">
    <property type="entry name" value="LOW PROTEIN: ZINC FINGER CCCH DOMAIN PROTEIN"/>
    <property type="match status" value="1"/>
</dbReference>
<dbReference type="PANTHER" id="PTHR34837">
    <property type="entry name" value="OS05G0595500 PROTEIN"/>
    <property type="match status" value="1"/>
</dbReference>
<organism evidence="2 3">
    <name type="scientific">Tetracentron sinense</name>
    <name type="common">Spur-leaf</name>
    <dbReference type="NCBI Taxonomy" id="13715"/>
    <lineage>
        <taxon>Eukaryota</taxon>
        <taxon>Viridiplantae</taxon>
        <taxon>Streptophyta</taxon>
        <taxon>Embryophyta</taxon>
        <taxon>Tracheophyta</taxon>
        <taxon>Spermatophyta</taxon>
        <taxon>Magnoliopsida</taxon>
        <taxon>Trochodendrales</taxon>
        <taxon>Trochodendraceae</taxon>
        <taxon>Tetracentron</taxon>
    </lineage>
</organism>
<feature type="region of interest" description="Disordered" evidence="1">
    <location>
        <begin position="483"/>
        <end position="649"/>
    </location>
</feature>
<evidence type="ECO:0000256" key="1">
    <source>
        <dbReference type="SAM" id="MobiDB-lite"/>
    </source>
</evidence>
<reference evidence="2 3" key="1">
    <citation type="submission" date="2020-04" db="EMBL/GenBank/DDBJ databases">
        <title>Plant Genome Project.</title>
        <authorList>
            <person name="Zhang R.-G."/>
        </authorList>
    </citation>
    <scope>NUCLEOTIDE SEQUENCE [LARGE SCALE GENOMIC DNA]</scope>
    <source>
        <strain evidence="2">YNK0</strain>
        <tissue evidence="2">Leaf</tissue>
    </source>
</reference>
<protein>
    <submittedName>
        <fullName evidence="2">Uncharacterized protein</fullName>
    </submittedName>
</protein>
<feature type="compositionally biased region" description="Basic and acidic residues" evidence="1">
    <location>
        <begin position="593"/>
        <end position="614"/>
    </location>
</feature>
<comment type="caution">
    <text evidence="2">The sequence shown here is derived from an EMBL/GenBank/DDBJ whole genome shotgun (WGS) entry which is preliminary data.</text>
</comment>
<sequence>MEKTIQKRDDHLGELSAERSPRSDAQASPMRLMEKSPSSTSIDRRYLNRTSVRRSLDVEETGQRNSSSKDARDYSANEERVSRDFLLDKPPVDEFSQADGDTVSVSSSINRTSHFSSNPASLLPPPPPLRAVVDSTSVMGSLEEDSRGNKSSNRHRRSGDPNLGRGQGNAWKGVPNWHSPVTNGFIPFQHGPPPGTFHAVMQQFPAPPLFGVRHSMELNHTGVPYHISDTDRFSSHGQPFGWRNPVDDSCPSHLHGWDGSNSVFGDESHMYGRQDWDQNRHMMSGRGWETSTDMWKGQNGGANMDLPAALQKEEYPMRAPADEVWTEQSSQRYRSELNRPGLRAESIEIKRSSGIPPANYTSEAPAKTIHEKTPELPKMSSDDSTHFCHAYLSKLDISADLTHPELYNQCMTMLDIERDTTDDDVTDHVHLEESAEAVEISNTTLTASLFTTMGDSIFQRAMALYKKQSADVRAILPVSPYAGSEPEKVLTSDGEKLELIPTTNQDKEEEPHSISNQEKTEEPVPISDQEKAEDPISTSDQETMEEPIPSPGEEKPEELVVTPFLEKAEGSPGDPVLTSDQKPEEPLPTPNQEKVELVTSSREKSEDAVDDRYSSLENALQAATDSPSNNESINGAGDSMGNHSSNSAENQKAFGDIMCVPLLISDGSSEACGALKPESIESGLVNLSRIHHSPESTH</sequence>
<name>A0A835D1C0_TETSI</name>
<dbReference type="EMBL" id="JABCRI010000021">
    <property type="protein sequence ID" value="KAF8380052.1"/>
    <property type="molecule type" value="Genomic_DNA"/>
</dbReference>
<feature type="compositionally biased region" description="Basic and acidic residues" evidence="1">
    <location>
        <begin position="505"/>
        <end position="534"/>
    </location>
</feature>
<feature type="region of interest" description="Disordered" evidence="1">
    <location>
        <begin position="1"/>
        <end position="171"/>
    </location>
</feature>
<feature type="compositionally biased region" description="Polar residues" evidence="1">
    <location>
        <begin position="615"/>
        <end position="633"/>
    </location>
</feature>
<feature type="compositionally biased region" description="Polar residues" evidence="1">
    <location>
        <begin position="103"/>
        <end position="120"/>
    </location>
</feature>
<accession>A0A835D1C0</accession>
<feature type="compositionally biased region" description="Basic and acidic residues" evidence="1">
    <location>
        <begin position="485"/>
        <end position="498"/>
    </location>
</feature>
<dbReference type="Proteomes" id="UP000655225">
    <property type="component" value="Unassembled WGS sequence"/>
</dbReference>
<feature type="compositionally biased region" description="Basic and acidic residues" evidence="1">
    <location>
        <begin position="1"/>
        <end position="22"/>
    </location>
</feature>
<feature type="compositionally biased region" description="Basic and acidic residues" evidence="1">
    <location>
        <begin position="67"/>
        <end position="92"/>
    </location>
</feature>